<feature type="compositionally biased region" description="Acidic residues" evidence="1">
    <location>
        <begin position="255"/>
        <end position="268"/>
    </location>
</feature>
<dbReference type="OrthoDB" id="3789824at2759"/>
<dbReference type="GeneID" id="70184883"/>
<reference evidence="3" key="1">
    <citation type="journal article" date="2021" name="Nat. Commun.">
        <title>Genetic determinants of endophytism in the Arabidopsis root mycobiome.</title>
        <authorList>
            <person name="Mesny F."/>
            <person name="Miyauchi S."/>
            <person name="Thiergart T."/>
            <person name="Pickel B."/>
            <person name="Atanasova L."/>
            <person name="Karlsson M."/>
            <person name="Huettel B."/>
            <person name="Barry K.W."/>
            <person name="Haridas S."/>
            <person name="Chen C."/>
            <person name="Bauer D."/>
            <person name="Andreopoulos W."/>
            <person name="Pangilinan J."/>
            <person name="LaButti K."/>
            <person name="Riley R."/>
            <person name="Lipzen A."/>
            <person name="Clum A."/>
            <person name="Drula E."/>
            <person name="Henrissat B."/>
            <person name="Kohler A."/>
            <person name="Grigoriev I.V."/>
            <person name="Martin F.M."/>
            <person name="Hacquard S."/>
        </authorList>
    </citation>
    <scope>NUCLEOTIDE SEQUENCE</scope>
    <source>
        <strain evidence="3">MPI-CAGE-CH-0230</strain>
    </source>
</reference>
<organism evidence="3 4">
    <name type="scientific">Microdochium trichocladiopsis</name>
    <dbReference type="NCBI Taxonomy" id="1682393"/>
    <lineage>
        <taxon>Eukaryota</taxon>
        <taxon>Fungi</taxon>
        <taxon>Dikarya</taxon>
        <taxon>Ascomycota</taxon>
        <taxon>Pezizomycotina</taxon>
        <taxon>Sordariomycetes</taxon>
        <taxon>Xylariomycetidae</taxon>
        <taxon>Xylariales</taxon>
        <taxon>Microdochiaceae</taxon>
        <taxon>Microdochium</taxon>
    </lineage>
</organism>
<comment type="caution">
    <text evidence="3">The sequence shown here is derived from an EMBL/GenBank/DDBJ whole genome shotgun (WGS) entry which is preliminary data.</text>
</comment>
<proteinExistence type="predicted"/>
<gene>
    <name evidence="3" type="ORF">B0I36DRAFT_334336</name>
</gene>
<accession>A0A9P9BNZ0</accession>
<feature type="region of interest" description="Disordered" evidence="1">
    <location>
        <begin position="255"/>
        <end position="274"/>
    </location>
</feature>
<evidence type="ECO:0000256" key="1">
    <source>
        <dbReference type="SAM" id="MobiDB-lite"/>
    </source>
</evidence>
<feature type="domain" description="Heterokaryon incompatibility" evidence="2">
    <location>
        <begin position="139"/>
        <end position="316"/>
    </location>
</feature>
<name>A0A9P9BNZ0_9PEZI</name>
<dbReference type="PANTHER" id="PTHR33112:SF16">
    <property type="entry name" value="HETEROKARYON INCOMPATIBILITY DOMAIN-CONTAINING PROTEIN"/>
    <property type="match status" value="1"/>
</dbReference>
<dbReference type="RefSeq" id="XP_046007559.1">
    <property type="nucleotide sequence ID" value="XM_046155337.1"/>
</dbReference>
<dbReference type="Proteomes" id="UP000756346">
    <property type="component" value="Unassembled WGS sequence"/>
</dbReference>
<dbReference type="AlphaFoldDB" id="A0A9P9BNZ0"/>
<dbReference type="EMBL" id="JAGTJQ010000010">
    <property type="protein sequence ID" value="KAH7021358.1"/>
    <property type="molecule type" value="Genomic_DNA"/>
</dbReference>
<sequence length="634" mass="71001">MCPGADADFEAMLIELQTPTIAMGDRRRTVCACAAKDGSQNWRHFNVWRDYADGNDEDQDAAAGWKGKGCRAIPPLVNHPVRRTDGPDALEQLKGWLAICDAEHGCVPSQGSRAPTRLVKVAGGRVRVVEDVAGELVQYTTLSHRWGNNEQFTLTRGKKAEMMETDIPWDSIPRTYRDAIEVTRGLGVDYIWIDTMCIVQDDAEDWRRESGRMKAVYGGSFLNIAAVCAAGSHGGLFASSKLVEDFVTHDVAEEVEGEGEDTMQEDQGDGAGGSTATVLQKGTLRIRQQPHFTHTSYGSNYRTNSFLLGRGWVLQERLLAPRVVYYDQDELKWECYGGTDCLCGGMLVIANFSTEYRDSLGMFKGSRHKRALGGGGDETEEDGNSKPLPIQWMRIAERYSQAQLSFDSDRMIALAGIAEQALRTGRGGKYLAGHWEKDLAHQLCWEVRGTHRRPASMYIAPTWSWMSIFGSIGFSNRMDYQCWGSTISARITQAECVLADESRETGPVTDGFIRVDGKVVEFDARMTDAGSASVPQTFGLTHRQSETMLKYGIEVDYIMSEKQVSTVDKLFFLYWGQMWPHRETFLVLRRAEDGKKHPGKFERIGIIWYEGDSGQHEFSQLMDWAEMKTDIVIV</sequence>
<dbReference type="InterPro" id="IPR010730">
    <property type="entry name" value="HET"/>
</dbReference>
<evidence type="ECO:0000313" key="3">
    <source>
        <dbReference type="EMBL" id="KAH7021358.1"/>
    </source>
</evidence>
<keyword evidence="4" id="KW-1185">Reference proteome</keyword>
<evidence type="ECO:0000313" key="4">
    <source>
        <dbReference type="Proteomes" id="UP000756346"/>
    </source>
</evidence>
<dbReference type="Pfam" id="PF06985">
    <property type="entry name" value="HET"/>
    <property type="match status" value="1"/>
</dbReference>
<protein>
    <submittedName>
        <fullName evidence="3">Heterokaryon incompatibility protein-domain-containing protein</fullName>
    </submittedName>
</protein>
<dbReference type="PANTHER" id="PTHR33112">
    <property type="entry name" value="DOMAIN PROTEIN, PUTATIVE-RELATED"/>
    <property type="match status" value="1"/>
</dbReference>
<evidence type="ECO:0000259" key="2">
    <source>
        <dbReference type="Pfam" id="PF06985"/>
    </source>
</evidence>